<dbReference type="PANTHER" id="PTHR11228">
    <property type="entry name" value="RADICAL SAM DOMAIN PROTEIN"/>
    <property type="match status" value="1"/>
</dbReference>
<dbReference type="SFLD" id="SFLDG01386">
    <property type="entry name" value="main_SPASM_domain-containing"/>
    <property type="match status" value="1"/>
</dbReference>
<evidence type="ECO:0000259" key="5">
    <source>
        <dbReference type="Pfam" id="PF04055"/>
    </source>
</evidence>
<dbReference type="CDD" id="cd01335">
    <property type="entry name" value="Radical_SAM"/>
    <property type="match status" value="1"/>
</dbReference>
<dbReference type="Proteomes" id="UP001241926">
    <property type="component" value="Unassembled WGS sequence"/>
</dbReference>
<evidence type="ECO:0000256" key="4">
    <source>
        <dbReference type="ARBA" id="ARBA00023014"/>
    </source>
</evidence>
<organism evidence="7 8">
    <name type="scientific">Streptomyces fuscus</name>
    <dbReference type="NCBI Taxonomy" id="3048495"/>
    <lineage>
        <taxon>Bacteria</taxon>
        <taxon>Bacillati</taxon>
        <taxon>Actinomycetota</taxon>
        <taxon>Actinomycetes</taxon>
        <taxon>Kitasatosporales</taxon>
        <taxon>Streptomycetaceae</taxon>
        <taxon>Streptomyces</taxon>
    </lineage>
</organism>
<dbReference type="EMBL" id="JASJUS010000001">
    <property type="protein sequence ID" value="MDL2075056.1"/>
    <property type="molecule type" value="Genomic_DNA"/>
</dbReference>
<dbReference type="CDD" id="cd21109">
    <property type="entry name" value="SPASM"/>
    <property type="match status" value="1"/>
</dbReference>
<keyword evidence="1" id="KW-0949">S-adenosyl-L-methionine</keyword>
<dbReference type="PANTHER" id="PTHR11228:SF7">
    <property type="entry name" value="PQQA PEPTIDE CYCLASE"/>
    <property type="match status" value="1"/>
</dbReference>
<gene>
    <name evidence="7" type="ORF">QNN03_01225</name>
</gene>
<evidence type="ECO:0000259" key="6">
    <source>
        <dbReference type="Pfam" id="PF13186"/>
    </source>
</evidence>
<evidence type="ECO:0000256" key="2">
    <source>
        <dbReference type="ARBA" id="ARBA00022723"/>
    </source>
</evidence>
<sequence length="299" mass="32307">MTTASSGLAQTVATIRSVELEVTGRCQLSCTHCCTDSGPGSSPGIMTAQNWLDVITDICELGIPSVQFIGGEPTLSPHLPSYIDHALRLDLKVEVYSNLTHVRPGLWSAFTRPGVCLATSYYSDQADQHEQITNRPGSHRRTRANIAEAVRRGIPLRVGIVEVLEGQRVDQAQEELRSLGVCSIQVDRARKVGRAAAAAHTIPSTSELCGRCFRQRMSISPDGAVSGCILSRFLVAGNVREQRLVDILASRRWQQLADAVPRPRNACPPDDSGDCDPANTPACDPAYDAFPFPSMGAAR</sequence>
<keyword evidence="4" id="KW-0411">Iron-sulfur</keyword>
<proteinExistence type="predicted"/>
<dbReference type="InterPro" id="IPR023885">
    <property type="entry name" value="4Fe4S-binding_SPASM_dom"/>
</dbReference>
<dbReference type="InterPro" id="IPR013785">
    <property type="entry name" value="Aldolase_TIM"/>
</dbReference>
<dbReference type="SFLD" id="SFLDF00365">
    <property type="entry name" value="thuricin_CD_(TrnCD-like)"/>
    <property type="match status" value="1"/>
</dbReference>
<dbReference type="InterPro" id="IPR050377">
    <property type="entry name" value="Radical_SAM_PqqE_MftC-like"/>
</dbReference>
<comment type="caution">
    <text evidence="7">The sequence shown here is derived from an EMBL/GenBank/DDBJ whole genome shotgun (WGS) entry which is preliminary data.</text>
</comment>
<dbReference type="SFLD" id="SFLDS00029">
    <property type="entry name" value="Radical_SAM"/>
    <property type="match status" value="1"/>
</dbReference>
<dbReference type="SFLD" id="SFLDG01216">
    <property type="entry name" value="thioether_bond_formation_requi"/>
    <property type="match status" value="1"/>
</dbReference>
<dbReference type="Pfam" id="PF13186">
    <property type="entry name" value="SPASM"/>
    <property type="match status" value="1"/>
</dbReference>
<name>A0ABT7ISB1_9ACTN</name>
<dbReference type="InterPro" id="IPR058240">
    <property type="entry name" value="rSAM_sf"/>
</dbReference>
<accession>A0ABT7ISB1</accession>
<keyword evidence="2" id="KW-0479">Metal-binding</keyword>
<evidence type="ECO:0000256" key="1">
    <source>
        <dbReference type="ARBA" id="ARBA00022691"/>
    </source>
</evidence>
<dbReference type="SFLD" id="SFLDG01067">
    <property type="entry name" value="SPASM/twitch_domain_containing"/>
    <property type="match status" value="1"/>
</dbReference>
<keyword evidence="8" id="KW-1185">Reference proteome</keyword>
<protein>
    <submittedName>
        <fullName evidence="7">Radical SAM protein</fullName>
    </submittedName>
</protein>
<reference evidence="7 8" key="1">
    <citation type="submission" date="2023-05" db="EMBL/GenBank/DDBJ databases">
        <title>Streptomyces fuscus sp. nov., a brown-black pigment producing actinomyces isolated from dry sand of Sea duck farm.</title>
        <authorList>
            <person name="Xie J."/>
            <person name="Shen N."/>
        </authorList>
    </citation>
    <scope>NUCLEOTIDE SEQUENCE [LARGE SCALE GENOMIC DNA]</scope>
    <source>
        <strain evidence="7 8">GXMU-J15</strain>
    </source>
</reference>
<keyword evidence="3" id="KW-0408">Iron</keyword>
<dbReference type="Pfam" id="PF04055">
    <property type="entry name" value="Radical_SAM"/>
    <property type="match status" value="1"/>
</dbReference>
<feature type="domain" description="4Fe4S-binding SPASM" evidence="6">
    <location>
        <begin position="212"/>
        <end position="267"/>
    </location>
</feature>
<feature type="domain" description="Radical SAM core" evidence="5">
    <location>
        <begin position="21"/>
        <end position="158"/>
    </location>
</feature>
<dbReference type="SUPFAM" id="SSF102114">
    <property type="entry name" value="Radical SAM enzymes"/>
    <property type="match status" value="1"/>
</dbReference>
<evidence type="ECO:0000256" key="3">
    <source>
        <dbReference type="ARBA" id="ARBA00023004"/>
    </source>
</evidence>
<dbReference type="InterPro" id="IPR007197">
    <property type="entry name" value="rSAM"/>
</dbReference>
<evidence type="ECO:0000313" key="7">
    <source>
        <dbReference type="EMBL" id="MDL2075056.1"/>
    </source>
</evidence>
<dbReference type="Gene3D" id="3.20.20.70">
    <property type="entry name" value="Aldolase class I"/>
    <property type="match status" value="1"/>
</dbReference>
<evidence type="ECO:0000313" key="8">
    <source>
        <dbReference type="Proteomes" id="UP001241926"/>
    </source>
</evidence>